<dbReference type="Pfam" id="PF06445">
    <property type="entry name" value="GyrI-like"/>
    <property type="match status" value="1"/>
</dbReference>
<organism evidence="2 3">
    <name type="scientific">Fibrella aquatilis</name>
    <dbReference type="NCBI Taxonomy" id="2817059"/>
    <lineage>
        <taxon>Bacteria</taxon>
        <taxon>Pseudomonadati</taxon>
        <taxon>Bacteroidota</taxon>
        <taxon>Cytophagia</taxon>
        <taxon>Cytophagales</taxon>
        <taxon>Spirosomataceae</taxon>
        <taxon>Fibrella</taxon>
    </lineage>
</organism>
<proteinExistence type="predicted"/>
<keyword evidence="3" id="KW-1185">Reference proteome</keyword>
<feature type="domain" description="AraC effector-binding" evidence="1">
    <location>
        <begin position="4"/>
        <end position="160"/>
    </location>
</feature>
<dbReference type="Gene3D" id="3.20.80.10">
    <property type="entry name" value="Regulatory factor, effector binding domain"/>
    <property type="match status" value="1"/>
</dbReference>
<dbReference type="SMART" id="SM00871">
    <property type="entry name" value="AraC_E_bind"/>
    <property type="match status" value="1"/>
</dbReference>
<dbReference type="SUPFAM" id="SSF55136">
    <property type="entry name" value="Probable bacterial effector-binding domain"/>
    <property type="match status" value="1"/>
</dbReference>
<evidence type="ECO:0000259" key="1">
    <source>
        <dbReference type="SMART" id="SM00871"/>
    </source>
</evidence>
<comment type="caution">
    <text evidence="2">The sequence shown here is derived from an EMBL/GenBank/DDBJ whole genome shotgun (WGS) entry which is preliminary data.</text>
</comment>
<dbReference type="RefSeq" id="WP_207334747.1">
    <property type="nucleotide sequence ID" value="NZ_JAFMYU010000004.1"/>
</dbReference>
<dbReference type="EMBL" id="JAFMYU010000004">
    <property type="protein sequence ID" value="MBO0930795.1"/>
    <property type="molecule type" value="Genomic_DNA"/>
</dbReference>
<reference evidence="2 3" key="1">
    <citation type="submission" date="2021-03" db="EMBL/GenBank/DDBJ databases">
        <title>Fibrella sp. HMF5036 genome sequencing and assembly.</title>
        <authorList>
            <person name="Kang H."/>
            <person name="Kim H."/>
            <person name="Bae S."/>
            <person name="Joh K."/>
        </authorList>
    </citation>
    <scope>NUCLEOTIDE SEQUENCE [LARGE SCALE GENOMIC DNA]</scope>
    <source>
        <strain evidence="2 3">HMF5036</strain>
    </source>
</reference>
<evidence type="ECO:0000313" key="2">
    <source>
        <dbReference type="EMBL" id="MBO0930795.1"/>
    </source>
</evidence>
<name>A0A939G5I1_9BACT</name>
<dbReference type="InterPro" id="IPR010499">
    <property type="entry name" value="AraC_E-bd"/>
</dbReference>
<gene>
    <name evidence="2" type="ORF">J2I48_07330</name>
</gene>
<evidence type="ECO:0000313" key="3">
    <source>
        <dbReference type="Proteomes" id="UP000664795"/>
    </source>
</evidence>
<protein>
    <submittedName>
        <fullName evidence="2">GyrI-like domain-containing protein</fullName>
    </submittedName>
</protein>
<dbReference type="Proteomes" id="UP000664795">
    <property type="component" value="Unassembled WGS sequence"/>
</dbReference>
<dbReference type="AlphaFoldDB" id="A0A939G5I1"/>
<dbReference type="InterPro" id="IPR029442">
    <property type="entry name" value="GyrI-like"/>
</dbReference>
<sequence>MITEPITISTMPVLTTGPFTGLCFQMRTTLANMKQGVGDIPGRMYAEAGRLGLTITGPMAFHYNGATGDPTNEFDLTIVVPIATEGTEPTGFTYQTIAPFHCTQYTYKGPWEGLSATYDALFPAFYAQGHTYNKQVREVYAVVDFDNTNNHVTEIQVGLGV</sequence>
<accession>A0A939G5I1</accession>
<dbReference type="InterPro" id="IPR011256">
    <property type="entry name" value="Reg_factor_effector_dom_sf"/>
</dbReference>